<dbReference type="GO" id="GO:0046872">
    <property type="term" value="F:metal ion binding"/>
    <property type="evidence" value="ECO:0007669"/>
    <property type="project" value="UniProtKB-KW"/>
</dbReference>
<feature type="domain" description="Alpha-D-phosphohexomutase alpha/beta/alpha" evidence="5">
    <location>
        <begin position="1"/>
        <end position="36"/>
    </location>
</feature>
<evidence type="ECO:0000313" key="7">
    <source>
        <dbReference type="EMBL" id="KAK2170491.1"/>
    </source>
</evidence>
<keyword evidence="2" id="KW-0479">Metal-binding</keyword>
<dbReference type="InterPro" id="IPR005844">
    <property type="entry name" value="A-D-PHexomutase_a/b/a-I"/>
</dbReference>
<evidence type="ECO:0000256" key="1">
    <source>
        <dbReference type="ARBA" id="ARBA00010231"/>
    </source>
</evidence>
<accession>A0AAD9KFP4</accession>
<gene>
    <name evidence="7" type="ORF">NP493_1150g00009</name>
</gene>
<protein>
    <recommendedName>
        <fullName evidence="9">Phosphoglucomutase</fullName>
    </recommendedName>
</protein>
<evidence type="ECO:0000313" key="8">
    <source>
        <dbReference type="Proteomes" id="UP001209878"/>
    </source>
</evidence>
<dbReference type="Pfam" id="PF02879">
    <property type="entry name" value="PGM_PMM_II"/>
    <property type="match status" value="1"/>
</dbReference>
<dbReference type="GO" id="GO:0005975">
    <property type="term" value="P:carbohydrate metabolic process"/>
    <property type="evidence" value="ECO:0007669"/>
    <property type="project" value="InterPro"/>
</dbReference>
<proteinExistence type="inferred from homology"/>
<evidence type="ECO:0008006" key="9">
    <source>
        <dbReference type="Google" id="ProtNLM"/>
    </source>
</evidence>
<dbReference type="EMBL" id="JAODUO010001149">
    <property type="protein sequence ID" value="KAK2170491.1"/>
    <property type="molecule type" value="Genomic_DNA"/>
</dbReference>
<dbReference type="GO" id="GO:0006166">
    <property type="term" value="P:purine ribonucleoside salvage"/>
    <property type="evidence" value="ECO:0007669"/>
    <property type="project" value="TreeGrafter"/>
</dbReference>
<keyword evidence="4" id="KW-0413">Isomerase</keyword>
<dbReference type="PANTHER" id="PTHR45745">
    <property type="entry name" value="PHOSPHOMANNOMUTASE 45A"/>
    <property type="match status" value="1"/>
</dbReference>
<dbReference type="Pfam" id="PF02878">
    <property type="entry name" value="PGM_PMM_I"/>
    <property type="match status" value="1"/>
</dbReference>
<dbReference type="Gene3D" id="3.40.120.10">
    <property type="entry name" value="Alpha-D-Glucose-1,6-Bisphosphate, subunit A, domain 3"/>
    <property type="match status" value="2"/>
</dbReference>
<evidence type="ECO:0000259" key="6">
    <source>
        <dbReference type="Pfam" id="PF02879"/>
    </source>
</evidence>
<comment type="similarity">
    <text evidence="1">Belongs to the phosphohexose mutase family.</text>
</comment>
<dbReference type="PANTHER" id="PTHR45745:SF1">
    <property type="entry name" value="PHOSPHOGLUCOMUTASE 2B-RELATED"/>
    <property type="match status" value="1"/>
</dbReference>
<dbReference type="Proteomes" id="UP001209878">
    <property type="component" value="Unassembled WGS sequence"/>
</dbReference>
<evidence type="ECO:0000259" key="5">
    <source>
        <dbReference type="Pfam" id="PF02878"/>
    </source>
</evidence>
<name>A0AAD9KFP4_RIDPI</name>
<evidence type="ECO:0000256" key="4">
    <source>
        <dbReference type="ARBA" id="ARBA00023235"/>
    </source>
</evidence>
<dbReference type="SUPFAM" id="SSF53738">
    <property type="entry name" value="Phosphoglucomutase, first 3 domains"/>
    <property type="match status" value="2"/>
</dbReference>
<sequence>MVTASHNPKEDNGYKVYFANGAQIIPPHDRGIAEEILLNLKPLPSSWETSVVESSALRTDPYDEIWTSYMDDLKKLSYYSEANSRSSLVFTYTAMHGVGYKFIVQAFKVFGFKSNFVPVKEQVEPDPEFPTVKFPNPEEGKSALELAMRTANENGSKVILANDPDADRLAVAEKSASGDWLVFSGVQLGALLCWWMIYTFKAHNKHVQGKTPRPTPPCPALHMCSPDVSPQLVHQGPVSWSVLKTS</sequence>
<keyword evidence="8" id="KW-1185">Reference proteome</keyword>
<feature type="domain" description="Alpha-D-phosphohexomutase alpha/beta/alpha" evidence="6">
    <location>
        <begin position="68"/>
        <end position="174"/>
    </location>
</feature>
<dbReference type="InterPro" id="IPR005845">
    <property type="entry name" value="A-D-PHexomutase_a/b/a-II"/>
</dbReference>
<dbReference type="InterPro" id="IPR016055">
    <property type="entry name" value="A-D-PHexomutase_a/b/a-I/II/III"/>
</dbReference>
<keyword evidence="3" id="KW-0460">Magnesium</keyword>
<dbReference type="AlphaFoldDB" id="A0AAD9KFP4"/>
<dbReference type="GO" id="GO:0005634">
    <property type="term" value="C:nucleus"/>
    <property type="evidence" value="ECO:0007669"/>
    <property type="project" value="TreeGrafter"/>
</dbReference>
<organism evidence="7 8">
    <name type="scientific">Ridgeia piscesae</name>
    <name type="common">Tubeworm</name>
    <dbReference type="NCBI Taxonomy" id="27915"/>
    <lineage>
        <taxon>Eukaryota</taxon>
        <taxon>Metazoa</taxon>
        <taxon>Spiralia</taxon>
        <taxon>Lophotrochozoa</taxon>
        <taxon>Annelida</taxon>
        <taxon>Polychaeta</taxon>
        <taxon>Sedentaria</taxon>
        <taxon>Canalipalpata</taxon>
        <taxon>Sabellida</taxon>
        <taxon>Siboglinidae</taxon>
        <taxon>Ridgeia</taxon>
    </lineage>
</organism>
<dbReference type="GO" id="GO:0008973">
    <property type="term" value="F:phosphopentomutase activity"/>
    <property type="evidence" value="ECO:0007669"/>
    <property type="project" value="TreeGrafter"/>
</dbReference>
<comment type="caution">
    <text evidence="7">The sequence shown here is derived from an EMBL/GenBank/DDBJ whole genome shotgun (WGS) entry which is preliminary data.</text>
</comment>
<evidence type="ECO:0000256" key="2">
    <source>
        <dbReference type="ARBA" id="ARBA00022723"/>
    </source>
</evidence>
<reference evidence="7" key="1">
    <citation type="journal article" date="2023" name="Mol. Biol. Evol.">
        <title>Third-Generation Sequencing Reveals the Adaptive Role of the Epigenome in Three Deep-Sea Polychaetes.</title>
        <authorList>
            <person name="Perez M."/>
            <person name="Aroh O."/>
            <person name="Sun Y."/>
            <person name="Lan Y."/>
            <person name="Juniper S.K."/>
            <person name="Young C.R."/>
            <person name="Angers B."/>
            <person name="Qian P.Y."/>
        </authorList>
    </citation>
    <scope>NUCLEOTIDE SEQUENCE</scope>
    <source>
        <strain evidence="7">R07B-5</strain>
    </source>
</reference>
<evidence type="ECO:0000256" key="3">
    <source>
        <dbReference type="ARBA" id="ARBA00022842"/>
    </source>
</evidence>